<evidence type="ECO:0000313" key="2">
    <source>
        <dbReference type="Proteomes" id="UP001595993"/>
    </source>
</evidence>
<comment type="caution">
    <text evidence="1">The sequence shown here is derived from an EMBL/GenBank/DDBJ whole genome shotgun (WGS) entry which is preliminary data.</text>
</comment>
<dbReference type="Proteomes" id="UP001595993">
    <property type="component" value="Unassembled WGS sequence"/>
</dbReference>
<sequence>MGADKWRARNRAEVYLARHKAAKEGLGLLSTAVKALPAGASDTEVRQLVMNHWLDVEAAKETWRRLQGTVTEGLTENHMTLFTSGGLESYATLMEEVYEACDGFLNNSPSWDASSLVHFLDFIVLVNFQVIDD</sequence>
<dbReference type="RefSeq" id="WP_381194442.1">
    <property type="nucleotide sequence ID" value="NZ_JBHSFE010000010.1"/>
</dbReference>
<gene>
    <name evidence="1" type="ORF">ACFO9E_12705</name>
</gene>
<keyword evidence="2" id="KW-1185">Reference proteome</keyword>
<accession>A0ABV9G6H0</accession>
<organism evidence="1 2">
    <name type="scientific">Streptomyces maoxianensis</name>
    <dbReference type="NCBI Taxonomy" id="1459942"/>
    <lineage>
        <taxon>Bacteria</taxon>
        <taxon>Bacillati</taxon>
        <taxon>Actinomycetota</taxon>
        <taxon>Actinomycetes</taxon>
        <taxon>Kitasatosporales</taxon>
        <taxon>Streptomycetaceae</taxon>
        <taxon>Streptomyces</taxon>
    </lineage>
</organism>
<proteinExistence type="predicted"/>
<protein>
    <submittedName>
        <fullName evidence="1">Uncharacterized protein</fullName>
    </submittedName>
</protein>
<dbReference type="EMBL" id="JBHSFE010000010">
    <property type="protein sequence ID" value="MFC4608675.1"/>
    <property type="molecule type" value="Genomic_DNA"/>
</dbReference>
<evidence type="ECO:0000313" key="1">
    <source>
        <dbReference type="EMBL" id="MFC4608675.1"/>
    </source>
</evidence>
<reference evidence="2" key="1">
    <citation type="journal article" date="2019" name="Int. J. Syst. Evol. Microbiol.">
        <title>The Global Catalogue of Microorganisms (GCM) 10K type strain sequencing project: providing services to taxonomists for standard genome sequencing and annotation.</title>
        <authorList>
            <consortium name="The Broad Institute Genomics Platform"/>
            <consortium name="The Broad Institute Genome Sequencing Center for Infectious Disease"/>
            <person name="Wu L."/>
            <person name="Ma J."/>
        </authorList>
    </citation>
    <scope>NUCLEOTIDE SEQUENCE [LARGE SCALE GENOMIC DNA]</scope>
    <source>
        <strain evidence="2">CGMCC 4.7139</strain>
    </source>
</reference>
<name>A0ABV9G6H0_9ACTN</name>